<comment type="caution">
    <text evidence="1">The sequence shown here is derived from an EMBL/GenBank/DDBJ whole genome shotgun (WGS) entry which is preliminary data.</text>
</comment>
<dbReference type="AlphaFoldDB" id="A0A9D4B319"/>
<name>A0A9D4B319_9SAUR</name>
<reference evidence="1" key="1">
    <citation type="submission" date="2021-09" db="EMBL/GenBank/DDBJ databases">
        <title>The genome of Mauremys mutica provides insights into the evolution of semi-aquatic lifestyle.</title>
        <authorList>
            <person name="Gong S."/>
            <person name="Gao Y."/>
        </authorList>
    </citation>
    <scope>NUCLEOTIDE SEQUENCE</scope>
    <source>
        <strain evidence="1">MM-2020</strain>
        <tissue evidence="1">Muscle</tissue>
    </source>
</reference>
<dbReference type="Proteomes" id="UP000827986">
    <property type="component" value="Unassembled WGS sequence"/>
</dbReference>
<gene>
    <name evidence="1" type="ORF">KIL84_005733</name>
</gene>
<protein>
    <submittedName>
        <fullName evidence="1">Uncharacterized protein</fullName>
    </submittedName>
</protein>
<evidence type="ECO:0000313" key="1">
    <source>
        <dbReference type="EMBL" id="KAH1179683.1"/>
    </source>
</evidence>
<evidence type="ECO:0000313" key="2">
    <source>
        <dbReference type="Proteomes" id="UP000827986"/>
    </source>
</evidence>
<sequence>MVTDEGEQGAEPWGGTSPQAVWQHWADASTYQSCDLSWLSLEEMAGDSAFLPAALTSPGQCRATWRLLPQPPGVPKAPTVTGQFPTTLSLGTPGEMGIKPCF</sequence>
<dbReference type="EMBL" id="JAHDVG010000471">
    <property type="protein sequence ID" value="KAH1179683.1"/>
    <property type="molecule type" value="Genomic_DNA"/>
</dbReference>
<keyword evidence="2" id="KW-1185">Reference proteome</keyword>
<proteinExistence type="predicted"/>
<organism evidence="1 2">
    <name type="scientific">Mauremys mutica</name>
    <name type="common">yellowpond turtle</name>
    <dbReference type="NCBI Taxonomy" id="74926"/>
    <lineage>
        <taxon>Eukaryota</taxon>
        <taxon>Metazoa</taxon>
        <taxon>Chordata</taxon>
        <taxon>Craniata</taxon>
        <taxon>Vertebrata</taxon>
        <taxon>Euteleostomi</taxon>
        <taxon>Archelosauria</taxon>
        <taxon>Testudinata</taxon>
        <taxon>Testudines</taxon>
        <taxon>Cryptodira</taxon>
        <taxon>Durocryptodira</taxon>
        <taxon>Testudinoidea</taxon>
        <taxon>Geoemydidae</taxon>
        <taxon>Geoemydinae</taxon>
        <taxon>Mauremys</taxon>
    </lineage>
</organism>
<accession>A0A9D4B319</accession>